<organism evidence="2 3">
    <name type="scientific">Rhodococcus qingshengii</name>
    <dbReference type="NCBI Taxonomy" id="334542"/>
    <lineage>
        <taxon>Bacteria</taxon>
        <taxon>Bacillati</taxon>
        <taxon>Actinomycetota</taxon>
        <taxon>Actinomycetes</taxon>
        <taxon>Mycobacteriales</taxon>
        <taxon>Nocardiaceae</taxon>
        <taxon>Rhodococcus</taxon>
        <taxon>Rhodococcus erythropolis group</taxon>
    </lineage>
</organism>
<accession>A0AAW6LXU9</accession>
<evidence type="ECO:0000256" key="1">
    <source>
        <dbReference type="SAM" id="MobiDB-lite"/>
    </source>
</evidence>
<dbReference type="EMBL" id="JARDXE010000039">
    <property type="protein sequence ID" value="MDE8649947.1"/>
    <property type="molecule type" value="Genomic_DNA"/>
</dbReference>
<comment type="caution">
    <text evidence="2">The sequence shown here is derived from an EMBL/GenBank/DDBJ whole genome shotgun (WGS) entry which is preliminary data.</text>
</comment>
<dbReference type="Proteomes" id="UP001217325">
    <property type="component" value="Unassembled WGS sequence"/>
</dbReference>
<gene>
    <name evidence="2" type="ORF">PXH69_33830</name>
</gene>
<proteinExistence type="predicted"/>
<name>A0AAW6LXU9_RHOSG</name>
<dbReference type="AlphaFoldDB" id="A0AAW6LXU9"/>
<dbReference type="RefSeq" id="WP_275233099.1">
    <property type="nucleotide sequence ID" value="NZ_JARDXE010000039.1"/>
</dbReference>
<evidence type="ECO:0000313" key="2">
    <source>
        <dbReference type="EMBL" id="MDE8649947.1"/>
    </source>
</evidence>
<sequence>MMGMFGVLGPTEDSNPPLAENFGLADRSADTDSVLSGVEQSLLQQLSAAIPVDEAHSDTGELLIGQAIDSYYTYHYLARALSEPIVMANAAVREAVLGLLRAQGRVAIIDVAGVFDSSATTKSLRQVISRIKANIKSSDRSPAGTDADLETITHIANLTNPDDASTRRYPRSALRISTEFMVHTKLEIGYVKALRNSFAAHPSYALKVDPGKLGVNVDWEIVERNLVLAVNIYDYLSEHFRADVEAAPGVGGPNETADKPKDIGIEFNSAMAMIVRDGAKRKVDALIDGLTSVPGYAAPEVDPRRVWEGAPGRRRRVITHFGKRVQELFPGNGGVRDRRDDAVIDGINAAVTRLMRNRPVRVGADEDAPEWLLNIRIVAALLDISESEVARRRRSERLVAFKDRRAWVFPASQFVRADPESEQWTVKVDLVDRWWGSHEGSSGWATFLAGERQVSADG</sequence>
<evidence type="ECO:0000313" key="3">
    <source>
        <dbReference type="Proteomes" id="UP001217325"/>
    </source>
</evidence>
<reference evidence="2" key="1">
    <citation type="submission" date="2023-02" db="EMBL/GenBank/DDBJ databases">
        <title>A novel hydrolase synthesized by Rhodococcus erythropolis HQ is responsible for the detoxification of Zearalenone.</title>
        <authorList>
            <person name="Hu J."/>
            <person name="Xu J."/>
        </authorList>
    </citation>
    <scope>NUCLEOTIDE SEQUENCE</scope>
    <source>
        <strain evidence="2">HQ</strain>
    </source>
</reference>
<feature type="region of interest" description="Disordered" evidence="1">
    <location>
        <begin position="1"/>
        <end position="20"/>
    </location>
</feature>
<protein>
    <submittedName>
        <fullName evidence="2">Uncharacterized protein</fullName>
    </submittedName>
</protein>